<dbReference type="PIRSF" id="PIRSF036990">
    <property type="entry name" value="UCP036990_CBS_BON"/>
    <property type="match status" value="1"/>
</dbReference>
<evidence type="ECO:0000259" key="3">
    <source>
        <dbReference type="PROSITE" id="PS50914"/>
    </source>
</evidence>
<feature type="domain" description="CBS" evidence="4">
    <location>
        <begin position="7"/>
        <end position="64"/>
    </location>
</feature>
<keyword evidence="6" id="KW-1185">Reference proteome</keyword>
<dbReference type="AlphaFoldDB" id="A0A1E3WCR7"/>
<evidence type="ECO:0000259" key="4">
    <source>
        <dbReference type="PROSITE" id="PS51371"/>
    </source>
</evidence>
<feature type="domain" description="BON" evidence="3">
    <location>
        <begin position="150"/>
        <end position="218"/>
    </location>
</feature>
<dbReference type="InterPro" id="IPR000644">
    <property type="entry name" value="CBS_dom"/>
</dbReference>
<protein>
    <recommendedName>
        <fullName evidence="7">Histidine kinase</fullName>
    </recommendedName>
</protein>
<dbReference type="Proteomes" id="UP000095042">
    <property type="component" value="Unassembled WGS sequence"/>
</dbReference>
<dbReference type="Pfam" id="PF04972">
    <property type="entry name" value="BON"/>
    <property type="match status" value="1"/>
</dbReference>
<dbReference type="InterPro" id="IPR007055">
    <property type="entry name" value="BON_dom"/>
</dbReference>
<evidence type="ECO:0000313" key="5">
    <source>
        <dbReference type="EMBL" id="ODS03614.1"/>
    </source>
</evidence>
<gene>
    <name evidence="5" type="ORF">AUC71_00685</name>
</gene>
<evidence type="ECO:0000256" key="2">
    <source>
        <dbReference type="PROSITE-ProRule" id="PRU00703"/>
    </source>
</evidence>
<accession>A0A1E3WCR7</accession>
<dbReference type="SMART" id="SM00116">
    <property type="entry name" value="CBS"/>
    <property type="match status" value="2"/>
</dbReference>
<dbReference type="CDD" id="cd04586">
    <property type="entry name" value="CBS_pair_BON_assoc"/>
    <property type="match status" value="1"/>
</dbReference>
<name>A0A1E3WCR7_9HYPH</name>
<dbReference type="InterPro" id="IPR046342">
    <property type="entry name" value="CBS_dom_sf"/>
</dbReference>
<proteinExistence type="predicted"/>
<reference evidence="5 6" key="1">
    <citation type="journal article" date="2016" name="Environ. Microbiol.">
        <title>New Methyloceanibacter diversity from North Sea sediments includes methanotroph containing solely the soluble methane monooxygenase.</title>
        <authorList>
            <person name="Vekeman B."/>
            <person name="Kerckhof F.M."/>
            <person name="Cremers G."/>
            <person name="de Vos P."/>
            <person name="Vandamme P."/>
            <person name="Boon N."/>
            <person name="Op den Camp H.J."/>
            <person name="Heylen K."/>
        </authorList>
    </citation>
    <scope>NUCLEOTIDE SEQUENCE [LARGE SCALE GENOMIC DNA]</scope>
    <source>
        <strain evidence="5 6">R-67177</strain>
    </source>
</reference>
<dbReference type="Pfam" id="PF00571">
    <property type="entry name" value="CBS"/>
    <property type="match status" value="2"/>
</dbReference>
<evidence type="ECO:0008006" key="7">
    <source>
        <dbReference type="Google" id="ProtNLM"/>
    </source>
</evidence>
<comment type="caution">
    <text evidence="5">The sequence shown here is derived from an EMBL/GenBank/DDBJ whole genome shotgun (WGS) entry which is preliminary data.</text>
</comment>
<organism evidence="5 6">
    <name type="scientific">Methyloceanibacter marginalis</name>
    <dbReference type="NCBI Taxonomy" id="1774971"/>
    <lineage>
        <taxon>Bacteria</taxon>
        <taxon>Pseudomonadati</taxon>
        <taxon>Pseudomonadota</taxon>
        <taxon>Alphaproteobacteria</taxon>
        <taxon>Hyphomicrobiales</taxon>
        <taxon>Hyphomicrobiaceae</taxon>
        <taxon>Methyloceanibacter</taxon>
    </lineage>
</organism>
<dbReference type="InterPro" id="IPR017080">
    <property type="entry name" value="UCP036990_CBS_BON"/>
</dbReference>
<feature type="domain" description="CBS" evidence="4">
    <location>
        <begin position="89"/>
        <end position="146"/>
    </location>
</feature>
<sequence>MQAKDIMTTDVVTVDREMDVTSIARILLNHRISAVLVVDEHGHVLGVVSESDLMRRSGRDPGRSWWLSLVADQKMKLLHREGARAKDIMTHDVIYTAKEASLSEVARVLESNHVKRLPVIEGGRLVGIVSRADVLQGLAASGREDEPTIEDWDIRAGIIELMRRRGGVSMQSVNVIVLHREVFLWGIVEDNEDRAAISGAAEGLVGVGKVHNFLNTLFEVARGVSN</sequence>
<dbReference type="OrthoDB" id="9783590at2"/>
<evidence type="ECO:0000256" key="1">
    <source>
        <dbReference type="ARBA" id="ARBA00023122"/>
    </source>
</evidence>
<dbReference type="Gene3D" id="3.10.580.10">
    <property type="entry name" value="CBS-domain"/>
    <property type="match status" value="1"/>
</dbReference>
<dbReference type="PANTHER" id="PTHR43080">
    <property type="entry name" value="CBS DOMAIN-CONTAINING PROTEIN CBSX3, MITOCHONDRIAL"/>
    <property type="match status" value="1"/>
</dbReference>
<dbReference type="EMBL" id="LPWD01000079">
    <property type="protein sequence ID" value="ODS03614.1"/>
    <property type="molecule type" value="Genomic_DNA"/>
</dbReference>
<dbReference type="PROSITE" id="PS51371">
    <property type="entry name" value="CBS"/>
    <property type="match status" value="2"/>
</dbReference>
<dbReference type="InterPro" id="IPR051257">
    <property type="entry name" value="Diverse_CBS-Domain"/>
</dbReference>
<dbReference type="RefSeq" id="WP_069623187.1">
    <property type="nucleotide sequence ID" value="NZ_LPWD01000079.1"/>
</dbReference>
<dbReference type="SUPFAM" id="SSF54631">
    <property type="entry name" value="CBS-domain pair"/>
    <property type="match status" value="1"/>
</dbReference>
<evidence type="ECO:0000313" key="6">
    <source>
        <dbReference type="Proteomes" id="UP000095042"/>
    </source>
</evidence>
<dbReference type="PANTHER" id="PTHR43080:SF26">
    <property type="entry name" value="REGULATORY PROTEIN"/>
    <property type="match status" value="1"/>
</dbReference>
<keyword evidence="1 2" id="KW-0129">CBS domain</keyword>
<dbReference type="PROSITE" id="PS50914">
    <property type="entry name" value="BON"/>
    <property type="match status" value="1"/>
</dbReference>